<name>A0AAV7KWH5_PLEWA</name>
<gene>
    <name evidence="6" type="ORF">NDU88_000717</name>
</gene>
<evidence type="ECO:0000256" key="2">
    <source>
        <dbReference type="ARBA" id="ARBA00022525"/>
    </source>
</evidence>
<evidence type="ECO:0000313" key="7">
    <source>
        <dbReference type="Proteomes" id="UP001066276"/>
    </source>
</evidence>
<dbReference type="Gene3D" id="1.10.246.10">
    <property type="match status" value="3"/>
</dbReference>
<dbReference type="AlphaFoldDB" id="A0AAV7KWH5"/>
<feature type="signal peptide" evidence="5">
    <location>
        <begin position="1"/>
        <end position="20"/>
    </location>
</feature>
<feature type="compositionally biased region" description="Polar residues" evidence="4">
    <location>
        <begin position="268"/>
        <end position="279"/>
    </location>
</feature>
<dbReference type="PANTHER" id="PTHR16776">
    <property type="entry name" value="EXTRACELLULAR MATRIX PROTEIN 1"/>
    <property type="match status" value="1"/>
</dbReference>
<keyword evidence="5" id="KW-0732">Signal</keyword>
<protein>
    <recommendedName>
        <fullName evidence="8">Extracellular matrix protein 1</fullName>
    </recommendedName>
</protein>
<dbReference type="Pfam" id="PF05782">
    <property type="entry name" value="ECM1"/>
    <property type="match status" value="2"/>
</dbReference>
<keyword evidence="3" id="KW-0677">Repeat</keyword>
<dbReference type="SUPFAM" id="SSF48552">
    <property type="entry name" value="Serum albumin-like"/>
    <property type="match status" value="3"/>
</dbReference>
<feature type="region of interest" description="Disordered" evidence="4">
    <location>
        <begin position="268"/>
        <end position="298"/>
    </location>
</feature>
<evidence type="ECO:0000313" key="6">
    <source>
        <dbReference type="EMBL" id="KAJ1080518.1"/>
    </source>
</evidence>
<keyword evidence="7" id="KW-1185">Reference proteome</keyword>
<proteinExistence type="predicted"/>
<dbReference type="PANTHER" id="PTHR16776:SF3">
    <property type="entry name" value="EXTRACELLULAR MATRIX PROTEIN 1"/>
    <property type="match status" value="1"/>
</dbReference>
<dbReference type="Proteomes" id="UP001066276">
    <property type="component" value="Chromosome 12"/>
</dbReference>
<feature type="chain" id="PRO_5043507586" description="Extracellular matrix protein 1" evidence="5">
    <location>
        <begin position="21"/>
        <end position="520"/>
    </location>
</feature>
<dbReference type="InterPro" id="IPR008605">
    <property type="entry name" value="ECM1"/>
</dbReference>
<evidence type="ECO:0000256" key="4">
    <source>
        <dbReference type="SAM" id="MobiDB-lite"/>
    </source>
</evidence>
<reference evidence="6" key="1">
    <citation type="journal article" date="2022" name="bioRxiv">
        <title>Sequencing and chromosome-scale assembly of the giantPleurodeles waltlgenome.</title>
        <authorList>
            <person name="Brown T."/>
            <person name="Elewa A."/>
            <person name="Iarovenko S."/>
            <person name="Subramanian E."/>
            <person name="Araus A.J."/>
            <person name="Petzold A."/>
            <person name="Susuki M."/>
            <person name="Suzuki K.-i.T."/>
            <person name="Hayashi T."/>
            <person name="Toyoda A."/>
            <person name="Oliveira C."/>
            <person name="Osipova E."/>
            <person name="Leigh N.D."/>
            <person name="Simon A."/>
            <person name="Yun M.H."/>
        </authorList>
    </citation>
    <scope>NUCLEOTIDE SEQUENCE</scope>
    <source>
        <strain evidence="6">20211129_DDA</strain>
        <tissue evidence="6">Liver</tissue>
    </source>
</reference>
<dbReference type="GO" id="GO:0007165">
    <property type="term" value="P:signal transduction"/>
    <property type="evidence" value="ECO:0007669"/>
    <property type="project" value="InterPro"/>
</dbReference>
<sequence>MKCVLGRVLAFQLALCVCLAQQQHIRYPDIDGFQFRGARPQQEMVYQQEIVHHEDTAHEQTFVAQEEIMHQKEELPEPPHDILQKEVERPPLFLVGEQMFSPRGHKPRPRCEDQDSCQTADFSHPMRGNLPDFPPGKPSRDNIEIICLEERVRASYGPHNLPQTGFSHLSRQGDAITRIEEGFSQCCYEKDKLSCAQKVWKNGLDQYCEDEFSVKTRHHQCCKRTGSEREACFQKEAPDSGYDSMIAQPAEPLEVESDDVPVLANSRSLSPCSEDQASASGRCRNTKPGSRRKVKVPKLSFPPGEPTDGCIQNICRLRKFRPQYTTKDYPQTGYGWLHRQIKAINRMENEFKKCCKNENVTCAHEVWEDALLDFCQQEMQVKTRHYECCDEVEHTAQLACFANRATHPNYDKELKTIDLGFINATALTMICGNAKLQTKQKQIPLLVKTLTDECCQLPTEEGVQCAEEKKASFIEVLCSTKKDSWKDTEKCCSKLEPERAKCFNLNYLQNIVVANSGSEY</sequence>
<comment type="caution">
    <text evidence="6">The sequence shown here is derived from an EMBL/GenBank/DDBJ whole genome shotgun (WGS) entry which is preliminary data.</text>
</comment>
<accession>A0AAV7KWH5</accession>
<keyword evidence="2" id="KW-0964">Secreted</keyword>
<evidence type="ECO:0008006" key="8">
    <source>
        <dbReference type="Google" id="ProtNLM"/>
    </source>
</evidence>
<evidence type="ECO:0000256" key="5">
    <source>
        <dbReference type="SAM" id="SignalP"/>
    </source>
</evidence>
<dbReference type="InterPro" id="IPR020858">
    <property type="entry name" value="Serum_albumin-like"/>
</dbReference>
<organism evidence="6 7">
    <name type="scientific">Pleurodeles waltl</name>
    <name type="common">Iberian ribbed newt</name>
    <dbReference type="NCBI Taxonomy" id="8319"/>
    <lineage>
        <taxon>Eukaryota</taxon>
        <taxon>Metazoa</taxon>
        <taxon>Chordata</taxon>
        <taxon>Craniata</taxon>
        <taxon>Vertebrata</taxon>
        <taxon>Euteleostomi</taxon>
        <taxon>Amphibia</taxon>
        <taxon>Batrachia</taxon>
        <taxon>Caudata</taxon>
        <taxon>Salamandroidea</taxon>
        <taxon>Salamandridae</taxon>
        <taxon>Pleurodelinae</taxon>
        <taxon>Pleurodeles</taxon>
    </lineage>
</organism>
<dbReference type="GO" id="GO:0030500">
    <property type="term" value="P:regulation of bone mineralization"/>
    <property type="evidence" value="ECO:0007669"/>
    <property type="project" value="TreeGrafter"/>
</dbReference>
<evidence type="ECO:0000256" key="3">
    <source>
        <dbReference type="ARBA" id="ARBA00022737"/>
    </source>
</evidence>
<dbReference type="EMBL" id="JANPWB010000016">
    <property type="protein sequence ID" value="KAJ1080518.1"/>
    <property type="molecule type" value="Genomic_DNA"/>
</dbReference>
<dbReference type="GO" id="GO:0005615">
    <property type="term" value="C:extracellular space"/>
    <property type="evidence" value="ECO:0007669"/>
    <property type="project" value="InterPro"/>
</dbReference>
<evidence type="ECO:0000256" key="1">
    <source>
        <dbReference type="ARBA" id="ARBA00004613"/>
    </source>
</evidence>
<feature type="region of interest" description="Disordered" evidence="4">
    <location>
        <begin position="102"/>
        <end position="136"/>
    </location>
</feature>
<comment type="subcellular location">
    <subcellularLocation>
        <location evidence="1">Secreted</location>
    </subcellularLocation>
</comment>